<dbReference type="Proteomes" id="UP001396898">
    <property type="component" value="Unassembled WGS sequence"/>
</dbReference>
<feature type="chain" id="PRO_5046576520" evidence="2">
    <location>
        <begin position="25"/>
        <end position="306"/>
    </location>
</feature>
<keyword evidence="2" id="KW-0732">Signal</keyword>
<evidence type="ECO:0000313" key="4">
    <source>
        <dbReference type="Proteomes" id="UP001396898"/>
    </source>
</evidence>
<organism evidence="3 4">
    <name type="scientific">Apiospora marii</name>
    <dbReference type="NCBI Taxonomy" id="335849"/>
    <lineage>
        <taxon>Eukaryota</taxon>
        <taxon>Fungi</taxon>
        <taxon>Dikarya</taxon>
        <taxon>Ascomycota</taxon>
        <taxon>Pezizomycotina</taxon>
        <taxon>Sordariomycetes</taxon>
        <taxon>Xylariomycetidae</taxon>
        <taxon>Amphisphaeriales</taxon>
        <taxon>Apiosporaceae</taxon>
        <taxon>Apiospora</taxon>
    </lineage>
</organism>
<evidence type="ECO:0000256" key="2">
    <source>
        <dbReference type="SAM" id="SignalP"/>
    </source>
</evidence>
<protein>
    <submittedName>
        <fullName evidence="3">Uncharacterized protein</fullName>
    </submittedName>
</protein>
<name>A0ABR1RLJ0_9PEZI</name>
<comment type="caution">
    <text evidence="3">The sequence shown here is derived from an EMBL/GenBank/DDBJ whole genome shotgun (WGS) entry which is preliminary data.</text>
</comment>
<keyword evidence="4" id="KW-1185">Reference proteome</keyword>
<feature type="region of interest" description="Disordered" evidence="1">
    <location>
        <begin position="114"/>
        <end position="136"/>
    </location>
</feature>
<sequence>MSPTVIRYSTLALVLCLPLSTANGGHSYSGNLDFKRMGWDAAFGDPDIVHNDWIRAGYWVRIAAANVPSPEHGANVSSATAMSLRPLTDDDDYSYSLSNTSRHGLGYTTHEMSIDDKQKPLGPNQPSQEDIQPSWDPDDDIKDICVTVYHLGKEAQARARYDPGDCRSFLSDDCIGAMMSEARAICGDLNESREPLVRTSACMRWTYVEFTVEYDAFWAYRGDAHDPADESALVAAQEAVVPVVWHTTRYMPGGDGAGGHGHGHGGVDAYRDGAGEARRWGGGFGFGFGGGLVPLKNDALVVVYYH</sequence>
<proteinExistence type="predicted"/>
<feature type="signal peptide" evidence="2">
    <location>
        <begin position="1"/>
        <end position="24"/>
    </location>
</feature>
<evidence type="ECO:0000313" key="3">
    <source>
        <dbReference type="EMBL" id="KAK8015810.1"/>
    </source>
</evidence>
<gene>
    <name evidence="3" type="ORF">PG991_008698</name>
</gene>
<evidence type="ECO:0000256" key="1">
    <source>
        <dbReference type="SAM" id="MobiDB-lite"/>
    </source>
</evidence>
<accession>A0ABR1RLJ0</accession>
<dbReference type="EMBL" id="JAQQWI010000012">
    <property type="protein sequence ID" value="KAK8015810.1"/>
    <property type="molecule type" value="Genomic_DNA"/>
</dbReference>
<reference evidence="3 4" key="1">
    <citation type="submission" date="2023-01" db="EMBL/GenBank/DDBJ databases">
        <title>Analysis of 21 Apiospora genomes using comparative genomics revels a genus with tremendous synthesis potential of carbohydrate active enzymes and secondary metabolites.</title>
        <authorList>
            <person name="Sorensen T."/>
        </authorList>
    </citation>
    <scope>NUCLEOTIDE SEQUENCE [LARGE SCALE GENOMIC DNA]</scope>
    <source>
        <strain evidence="3 4">CBS 20057</strain>
    </source>
</reference>